<keyword evidence="2" id="KW-1185">Reference proteome</keyword>
<evidence type="ECO:0000313" key="2">
    <source>
        <dbReference type="Proteomes" id="UP001420932"/>
    </source>
</evidence>
<proteinExistence type="predicted"/>
<dbReference type="EMBL" id="JBBNAF010000005">
    <property type="protein sequence ID" value="KAK9142310.1"/>
    <property type="molecule type" value="Genomic_DNA"/>
</dbReference>
<gene>
    <name evidence="1" type="ORF">Syun_011710</name>
</gene>
<dbReference type="AlphaFoldDB" id="A0AAP0JZ31"/>
<comment type="caution">
    <text evidence="1">The sequence shown here is derived from an EMBL/GenBank/DDBJ whole genome shotgun (WGS) entry which is preliminary data.</text>
</comment>
<organism evidence="1 2">
    <name type="scientific">Stephania yunnanensis</name>
    <dbReference type="NCBI Taxonomy" id="152371"/>
    <lineage>
        <taxon>Eukaryota</taxon>
        <taxon>Viridiplantae</taxon>
        <taxon>Streptophyta</taxon>
        <taxon>Embryophyta</taxon>
        <taxon>Tracheophyta</taxon>
        <taxon>Spermatophyta</taxon>
        <taxon>Magnoliopsida</taxon>
        <taxon>Ranunculales</taxon>
        <taxon>Menispermaceae</taxon>
        <taxon>Menispermoideae</taxon>
        <taxon>Cissampelideae</taxon>
        <taxon>Stephania</taxon>
    </lineage>
</organism>
<dbReference type="Proteomes" id="UP001420932">
    <property type="component" value="Unassembled WGS sequence"/>
</dbReference>
<reference evidence="1 2" key="1">
    <citation type="submission" date="2024-01" db="EMBL/GenBank/DDBJ databases">
        <title>Genome assemblies of Stephania.</title>
        <authorList>
            <person name="Yang L."/>
        </authorList>
    </citation>
    <scope>NUCLEOTIDE SEQUENCE [LARGE SCALE GENOMIC DNA]</scope>
    <source>
        <strain evidence="1">YNDBR</strain>
        <tissue evidence="1">Leaf</tissue>
    </source>
</reference>
<sequence length="62" mass="7055">MEEQFDNILLSENEGEELIIEQYMQGSTNESSVQFLFGRALSDGKDHPFPYNANQASINMEP</sequence>
<accession>A0AAP0JZ31</accession>
<evidence type="ECO:0000313" key="1">
    <source>
        <dbReference type="EMBL" id="KAK9142310.1"/>
    </source>
</evidence>
<protein>
    <submittedName>
        <fullName evidence="1">Uncharacterized protein</fullName>
    </submittedName>
</protein>
<name>A0AAP0JZ31_9MAGN</name>